<feature type="transmembrane region" description="Helical" evidence="17">
    <location>
        <begin position="249"/>
        <end position="268"/>
    </location>
</feature>
<dbReference type="GO" id="GO:0008121">
    <property type="term" value="F:quinol-cytochrome-c reductase activity"/>
    <property type="evidence" value="ECO:0007669"/>
    <property type="project" value="TreeGrafter"/>
</dbReference>
<keyword evidence="15 17" id="KW-0496">Mitochondrion</keyword>
<dbReference type="SUPFAM" id="SSF81342">
    <property type="entry name" value="Transmembrane di-heme cytochromes"/>
    <property type="match status" value="1"/>
</dbReference>
<evidence type="ECO:0000259" key="18">
    <source>
        <dbReference type="PROSITE" id="PS51002"/>
    </source>
</evidence>
<evidence type="ECO:0000256" key="15">
    <source>
        <dbReference type="ARBA" id="ARBA00023128"/>
    </source>
</evidence>
<comment type="subunit">
    <text evidence="3">The main subunits of complex b-c1 are: cytochrome b, cytochrome c1 and the Rieske protein.</text>
</comment>
<dbReference type="PANTHER" id="PTHR19271">
    <property type="entry name" value="CYTOCHROME B"/>
    <property type="match status" value="1"/>
</dbReference>
<dbReference type="Gene3D" id="1.20.810.10">
    <property type="entry name" value="Cytochrome Bc1 Complex, Chain C"/>
    <property type="match status" value="1"/>
</dbReference>
<keyword evidence="11 17" id="KW-0249">Electron transport</keyword>
<dbReference type="GeneID" id="26131261"/>
<keyword evidence="14" id="KW-0830">Ubiquinone</keyword>
<keyword evidence="12 17" id="KW-1133">Transmembrane helix</keyword>
<evidence type="ECO:0000256" key="8">
    <source>
        <dbReference type="ARBA" id="ARBA00022692"/>
    </source>
</evidence>
<dbReference type="InterPro" id="IPR005798">
    <property type="entry name" value="Cyt_b/b6_C"/>
</dbReference>
<dbReference type="PANTHER" id="PTHR19271:SF16">
    <property type="entry name" value="CYTOCHROME B"/>
    <property type="match status" value="1"/>
</dbReference>
<dbReference type="InterPro" id="IPR027387">
    <property type="entry name" value="Cytb/b6-like_sf"/>
</dbReference>
<accession>A0A0P0IFL9</accession>
<feature type="transmembrane region" description="Helical" evidence="17">
    <location>
        <begin position="99"/>
        <end position="123"/>
    </location>
</feature>
<feature type="transmembrane region" description="Helical" evidence="17">
    <location>
        <begin position="274"/>
        <end position="293"/>
    </location>
</feature>
<dbReference type="InterPro" id="IPR048259">
    <property type="entry name" value="Cytochrome_b_N_euk/bac"/>
</dbReference>
<dbReference type="RefSeq" id="YP_009178989.1">
    <property type="nucleotide sequence ID" value="NC_028345.1"/>
</dbReference>
<dbReference type="GO" id="GO:0005743">
    <property type="term" value="C:mitochondrial inner membrane"/>
    <property type="evidence" value="ECO:0007669"/>
    <property type="project" value="UniProtKB-SubCell"/>
</dbReference>
<feature type="transmembrane region" description="Helical" evidence="17">
    <location>
        <begin position="305"/>
        <end position="322"/>
    </location>
</feature>
<dbReference type="GO" id="GO:0046872">
    <property type="term" value="F:metal ion binding"/>
    <property type="evidence" value="ECO:0007669"/>
    <property type="project" value="UniProtKB-UniRule"/>
</dbReference>
<dbReference type="InterPro" id="IPR036150">
    <property type="entry name" value="Cyt_b/b6_C_sf"/>
</dbReference>
<evidence type="ECO:0000259" key="19">
    <source>
        <dbReference type="PROSITE" id="PS51003"/>
    </source>
</evidence>
<feature type="transmembrane region" description="Helical" evidence="17">
    <location>
        <begin position="66"/>
        <end position="87"/>
    </location>
</feature>
<dbReference type="Pfam" id="PF00033">
    <property type="entry name" value="Cytochrome_B"/>
    <property type="match status" value="1"/>
</dbReference>
<dbReference type="InterPro" id="IPR005797">
    <property type="entry name" value="Cyt_b/b6_N"/>
</dbReference>
<reference evidence="20" key="2">
    <citation type="journal article" date="2016" name="Parasitol. Res.">
        <title>The complete mitochondrial genome of rabbit pinworm Passalurus ambiguus: genome characterization and phylogenetic analysis.</title>
        <authorList>
            <person name="Liu G.H."/>
            <person name="Li S."/>
            <person name="Zou F.C."/>
            <person name="Wang C.R."/>
            <person name="Zhu X.Q."/>
        </authorList>
    </citation>
    <scope>NUCLEOTIDE SEQUENCE</scope>
</reference>
<dbReference type="CDD" id="cd00284">
    <property type="entry name" value="Cytochrome_b_N"/>
    <property type="match status" value="1"/>
</dbReference>
<gene>
    <name evidence="20" type="primary">cytb</name>
</gene>
<dbReference type="GO" id="GO:0006122">
    <property type="term" value="P:mitochondrial electron transport, ubiquinol to cytochrome c"/>
    <property type="evidence" value="ECO:0007669"/>
    <property type="project" value="TreeGrafter"/>
</dbReference>
<evidence type="ECO:0000256" key="13">
    <source>
        <dbReference type="ARBA" id="ARBA00023004"/>
    </source>
</evidence>
<dbReference type="GO" id="GO:0016491">
    <property type="term" value="F:oxidoreductase activity"/>
    <property type="evidence" value="ECO:0007669"/>
    <property type="project" value="UniProtKB-UniRule"/>
</dbReference>
<keyword evidence="13 17" id="KW-0408">Iron</keyword>
<comment type="subcellular location">
    <subcellularLocation>
        <location evidence="2">Mitochondrion inner membrane</location>
        <topology evidence="2">Multi-pass membrane protein</topology>
    </subcellularLocation>
</comment>
<evidence type="ECO:0000313" key="20">
    <source>
        <dbReference type="EMBL" id="ALJ93253.1"/>
    </source>
</evidence>
<dbReference type="InterPro" id="IPR016174">
    <property type="entry name" value="Di-haem_cyt_TM"/>
</dbReference>
<evidence type="ECO:0000256" key="12">
    <source>
        <dbReference type="ARBA" id="ARBA00022989"/>
    </source>
</evidence>
<evidence type="ECO:0000256" key="2">
    <source>
        <dbReference type="ARBA" id="ARBA00004448"/>
    </source>
</evidence>
<sequence length="359" mass="41876">MKNGLLSFVVFLPSSKTLSYGWNLGSLLGMFFGLQLLSGVFLVFYYGTDLNFDSVQYVMYDVNLGWLMRILHFNGASFFFVCLYFHVFKGLFMMSYRLVLVWLIGVLMILLFMGIGFMGYVLIYSQMSYWAAVVITSLLTVVPLGEHLVYFVWGGFSVISLTVKFFFVLHFLLPWLGAVLVVAHLVFLHYTGSTSLLYCHGDYDKIMFFPYFWYKDLVGSLVFFLFIWFCFCCPFNLGDVEMFIEHNILASPVHIAPEWYFLFAYTILRAIPDKLLGVVFMMLSIVIFGILVFCKGVVMGKCNKWLVMMFIFSCICLTWLGVNPPEVPYLLLSQVFTSFFFFFFFFFLVFFFYFCVWSF</sequence>
<evidence type="ECO:0000256" key="16">
    <source>
        <dbReference type="ARBA" id="ARBA00023136"/>
    </source>
</evidence>
<evidence type="ECO:0000256" key="1">
    <source>
        <dbReference type="ARBA" id="ARBA00002566"/>
    </source>
</evidence>
<comment type="function">
    <text evidence="1 17">Component of the ubiquinol-cytochrome c reductase complex (complex III or cytochrome b-c1 complex) that is part of the mitochondrial respiratory chain. The b-c1 complex mediates electron transfer from ubiquinol to cytochrome c. Contributes to the generation of a proton gradient across the mitochondrial membrane that is then used for ATP synthesis.</text>
</comment>
<keyword evidence="8 17" id="KW-0812">Transmembrane</keyword>
<keyword evidence="9 17" id="KW-0479">Metal-binding</keyword>
<keyword evidence="16 17" id="KW-0472">Membrane</keyword>
<feature type="transmembrane region" description="Helical" evidence="17">
    <location>
        <begin position="21"/>
        <end position="46"/>
    </location>
</feature>
<evidence type="ECO:0000256" key="11">
    <source>
        <dbReference type="ARBA" id="ARBA00022982"/>
    </source>
</evidence>
<evidence type="ECO:0000256" key="3">
    <source>
        <dbReference type="ARBA" id="ARBA00011649"/>
    </source>
</evidence>
<evidence type="ECO:0000256" key="5">
    <source>
        <dbReference type="ARBA" id="ARBA00022448"/>
    </source>
</evidence>
<proteinExistence type="inferred from homology"/>
<dbReference type="PROSITE" id="PS51003">
    <property type="entry name" value="CYTB_CTER"/>
    <property type="match status" value="1"/>
</dbReference>
<feature type="transmembrane region" description="Helical" evidence="17">
    <location>
        <begin position="129"/>
        <end position="153"/>
    </location>
</feature>
<comment type="cofactor">
    <cofactor evidence="17">
        <name>heme b</name>
        <dbReference type="ChEBI" id="CHEBI:60344"/>
    </cofactor>
    <text evidence="17">Binds 2 heme groups non-covalently.</text>
</comment>
<protein>
    <recommendedName>
        <fullName evidence="4 17">Cytochrome b</fullName>
    </recommendedName>
</protein>
<keyword evidence="10" id="KW-0999">Mitochondrion inner membrane</keyword>
<feature type="domain" description="Cytochrome b/b6 C-terminal region profile" evidence="19">
    <location>
        <begin position="198"/>
        <end position="359"/>
    </location>
</feature>
<evidence type="ECO:0000256" key="17">
    <source>
        <dbReference type="RuleBase" id="RU362117"/>
    </source>
</evidence>
<geneLocation type="mitochondrion" evidence="20"/>
<dbReference type="CTD" id="4519"/>
<feature type="domain" description="Cytochrome b/b6 N-terminal region profile" evidence="18">
    <location>
        <begin position="1"/>
        <end position="197"/>
    </location>
</feature>
<dbReference type="PROSITE" id="PS51002">
    <property type="entry name" value="CYTB_NTER"/>
    <property type="match status" value="1"/>
</dbReference>
<evidence type="ECO:0000256" key="14">
    <source>
        <dbReference type="ARBA" id="ARBA00023075"/>
    </source>
</evidence>
<dbReference type="AlphaFoldDB" id="A0A0P0IFL9"/>
<evidence type="ECO:0000256" key="7">
    <source>
        <dbReference type="ARBA" id="ARBA00022660"/>
    </source>
</evidence>
<feature type="transmembrane region" description="Helical" evidence="17">
    <location>
        <begin position="165"/>
        <end position="187"/>
    </location>
</feature>
<organism evidence="20">
    <name type="scientific">Passalurus ambiguus</name>
    <name type="common">Rabbit pinworm</name>
    <dbReference type="NCBI Taxonomy" id="451380"/>
    <lineage>
        <taxon>Eukaryota</taxon>
        <taxon>Metazoa</taxon>
        <taxon>Ecdysozoa</taxon>
        <taxon>Nematoda</taxon>
        <taxon>Chromadorea</taxon>
        <taxon>Rhabditida</taxon>
        <taxon>Spirurina</taxon>
        <taxon>Oxyuridomorpha</taxon>
        <taxon>Oxyuroidea</taxon>
        <taxon>Oxyuridae</taxon>
        <taxon>Passalurus</taxon>
    </lineage>
</organism>
<dbReference type="SUPFAM" id="SSF81648">
    <property type="entry name" value="a domain/subunit of cytochrome bc1 complex (Ubiquinol-cytochrome c reductase)"/>
    <property type="match status" value="1"/>
</dbReference>
<keyword evidence="5 17" id="KW-0813">Transport</keyword>
<keyword evidence="6 17" id="KW-0349">Heme</keyword>
<feature type="transmembrane region" description="Helical" evidence="17">
    <location>
        <begin position="334"/>
        <end position="356"/>
    </location>
</feature>
<evidence type="ECO:0000256" key="4">
    <source>
        <dbReference type="ARBA" id="ARBA00013531"/>
    </source>
</evidence>
<reference evidence="20" key="1">
    <citation type="submission" date="2015-10" db="EMBL/GenBank/DDBJ databases">
        <authorList>
            <person name="Gilbert D.G."/>
        </authorList>
    </citation>
    <scope>NUCLEOTIDE SEQUENCE</scope>
</reference>
<name>A0A0P0IFL9_PASAG</name>
<evidence type="ECO:0000256" key="6">
    <source>
        <dbReference type="ARBA" id="ARBA00022617"/>
    </source>
</evidence>
<comment type="similarity">
    <text evidence="17">Belongs to the cytochrome b family.</text>
</comment>
<dbReference type="EMBL" id="KT879302">
    <property type="protein sequence ID" value="ALJ93253.1"/>
    <property type="molecule type" value="Genomic_DNA"/>
</dbReference>
<dbReference type="Pfam" id="PF00032">
    <property type="entry name" value="Cytochrom_B_C"/>
    <property type="match status" value="1"/>
</dbReference>
<keyword evidence="7 17" id="KW-0679">Respiratory chain</keyword>
<feature type="transmembrane region" description="Helical" evidence="17">
    <location>
        <begin position="217"/>
        <end position="237"/>
    </location>
</feature>
<evidence type="ECO:0000256" key="10">
    <source>
        <dbReference type="ARBA" id="ARBA00022792"/>
    </source>
</evidence>
<evidence type="ECO:0000256" key="9">
    <source>
        <dbReference type="ARBA" id="ARBA00022723"/>
    </source>
</evidence>